<dbReference type="EMBL" id="MPTB01000006">
    <property type="protein sequence ID" value="OMD50745.1"/>
    <property type="molecule type" value="Genomic_DNA"/>
</dbReference>
<sequence>MKYEWKKQDKALYLPAVEPAILTVPAFPYFMLQGEGNPNSETFADAVGVLYSLAYAVKMLPKKGPAPESYYDYTVFPLEGIWDLNPEGRKKAVLDKDDLLYTLMIRQPDFVTADLAGDILEKLKTTKPHPLLHKAAFGSSEDGLSVQMLHLGSYDEEPQSFARMEQYCSEHDLQRVAHTHREIYISDARRTAPEKLKTVLRFQVSRQA</sequence>
<accession>A0ABX3HLN2</accession>
<evidence type="ECO:0000313" key="3">
    <source>
        <dbReference type="Proteomes" id="UP000187412"/>
    </source>
</evidence>
<protein>
    <recommendedName>
        <fullName evidence="1">GyrI-like small molecule binding domain-containing protein</fullName>
    </recommendedName>
</protein>
<gene>
    <name evidence="2" type="ORF">BSK56_06145</name>
</gene>
<dbReference type="Pfam" id="PF06445">
    <property type="entry name" value="GyrI-like"/>
    <property type="match status" value="1"/>
</dbReference>
<dbReference type="InterPro" id="IPR008319">
    <property type="entry name" value="GyrI-like_CCH_Lin2189-like"/>
</dbReference>
<dbReference type="PIRSF" id="PIRSF031644">
    <property type="entry name" value="UCP031644"/>
    <property type="match status" value="1"/>
</dbReference>
<reference evidence="2 3" key="1">
    <citation type="submission" date="2016-10" db="EMBL/GenBank/DDBJ databases">
        <title>Paenibacillus species isolates.</title>
        <authorList>
            <person name="Beno S.M."/>
        </authorList>
    </citation>
    <scope>NUCLEOTIDE SEQUENCE [LARGE SCALE GENOMIC DNA]</scope>
    <source>
        <strain evidence="2 3">FSL H7-0744</strain>
    </source>
</reference>
<organism evidence="2 3">
    <name type="scientific">Paenibacillus borealis</name>
    <dbReference type="NCBI Taxonomy" id="160799"/>
    <lineage>
        <taxon>Bacteria</taxon>
        <taxon>Bacillati</taxon>
        <taxon>Bacillota</taxon>
        <taxon>Bacilli</taxon>
        <taxon>Bacillales</taxon>
        <taxon>Paenibacillaceae</taxon>
        <taxon>Paenibacillus</taxon>
    </lineage>
</organism>
<dbReference type="InterPro" id="IPR011256">
    <property type="entry name" value="Reg_factor_effector_dom_sf"/>
</dbReference>
<evidence type="ECO:0000313" key="2">
    <source>
        <dbReference type="EMBL" id="OMD50745.1"/>
    </source>
</evidence>
<keyword evidence="3" id="KW-1185">Reference proteome</keyword>
<dbReference type="Proteomes" id="UP000187412">
    <property type="component" value="Unassembled WGS sequence"/>
</dbReference>
<proteinExistence type="predicted"/>
<dbReference type="SUPFAM" id="SSF55136">
    <property type="entry name" value="Probable bacterial effector-binding domain"/>
    <property type="match status" value="1"/>
</dbReference>
<dbReference type="Gene3D" id="3.20.80.10">
    <property type="entry name" value="Regulatory factor, effector binding domain"/>
    <property type="match status" value="1"/>
</dbReference>
<feature type="domain" description="GyrI-like small molecule binding" evidence="1">
    <location>
        <begin position="18"/>
        <end position="203"/>
    </location>
</feature>
<evidence type="ECO:0000259" key="1">
    <source>
        <dbReference type="Pfam" id="PF06445"/>
    </source>
</evidence>
<name>A0ABX3HLN2_PAEBO</name>
<dbReference type="RefSeq" id="WP_076109773.1">
    <property type="nucleotide sequence ID" value="NZ_MPTB01000006.1"/>
</dbReference>
<comment type="caution">
    <text evidence="2">The sequence shown here is derived from an EMBL/GenBank/DDBJ whole genome shotgun (WGS) entry which is preliminary data.</text>
</comment>
<dbReference type="InterPro" id="IPR029442">
    <property type="entry name" value="GyrI-like"/>
</dbReference>